<dbReference type="PANTHER" id="PTHR43544">
    <property type="entry name" value="SHORT-CHAIN DEHYDROGENASE/REDUCTASE"/>
    <property type="match status" value="1"/>
</dbReference>
<dbReference type="RefSeq" id="WP_236852435.1">
    <property type="nucleotide sequence ID" value="NZ_CP012023.1"/>
</dbReference>
<dbReference type="GO" id="GO:0005737">
    <property type="term" value="C:cytoplasm"/>
    <property type="evidence" value="ECO:0007669"/>
    <property type="project" value="TreeGrafter"/>
</dbReference>
<dbReference type="InterPro" id="IPR051468">
    <property type="entry name" value="Fungal_SecMetab_SDRs"/>
</dbReference>
<dbReference type="PATRIC" id="fig|1397108.4.peg.2926"/>
<protein>
    <submittedName>
        <fullName evidence="1">Dehydrogenases with different specificities (Related to short-chain alcohol dehydrogenase)</fullName>
    </submittedName>
</protein>
<dbReference type="STRING" id="1397108.IMCC12053_2862"/>
<dbReference type="EMBL" id="CP012023">
    <property type="protein sequence ID" value="ALI56809.1"/>
    <property type="molecule type" value="Genomic_DNA"/>
</dbReference>
<organism evidence="1 2">
    <name type="scientific">Celeribacter marinus</name>
    <dbReference type="NCBI Taxonomy" id="1397108"/>
    <lineage>
        <taxon>Bacteria</taxon>
        <taxon>Pseudomonadati</taxon>
        <taxon>Pseudomonadota</taxon>
        <taxon>Alphaproteobacteria</taxon>
        <taxon>Rhodobacterales</taxon>
        <taxon>Roseobacteraceae</taxon>
        <taxon>Celeribacter</taxon>
    </lineage>
</organism>
<dbReference type="InterPro" id="IPR036291">
    <property type="entry name" value="NAD(P)-bd_dom_sf"/>
</dbReference>
<dbReference type="GO" id="GO:0016491">
    <property type="term" value="F:oxidoreductase activity"/>
    <property type="evidence" value="ECO:0007669"/>
    <property type="project" value="TreeGrafter"/>
</dbReference>
<evidence type="ECO:0000313" key="1">
    <source>
        <dbReference type="EMBL" id="ALI56809.1"/>
    </source>
</evidence>
<dbReference type="InterPro" id="IPR002347">
    <property type="entry name" value="SDR_fam"/>
</dbReference>
<dbReference type="PRINTS" id="PR00081">
    <property type="entry name" value="GDHRDH"/>
</dbReference>
<name>A0A0P0A1Y4_9RHOB</name>
<evidence type="ECO:0000313" key="2">
    <source>
        <dbReference type="Proteomes" id="UP000064920"/>
    </source>
</evidence>
<dbReference type="AlphaFoldDB" id="A0A0P0A1Y4"/>
<proteinExistence type="predicted"/>
<accession>A0A0P0A1Y4</accession>
<dbReference type="Proteomes" id="UP000064920">
    <property type="component" value="Chromosome"/>
</dbReference>
<dbReference type="Gene3D" id="3.40.50.720">
    <property type="entry name" value="NAD(P)-binding Rossmann-like Domain"/>
    <property type="match status" value="1"/>
</dbReference>
<dbReference type="SUPFAM" id="SSF51735">
    <property type="entry name" value="NAD(P)-binding Rossmann-fold domains"/>
    <property type="match status" value="1"/>
</dbReference>
<dbReference type="PANTHER" id="PTHR43544:SF12">
    <property type="entry name" value="NAD(P)-BINDING ROSSMANN-FOLD SUPERFAMILY PROTEIN"/>
    <property type="match status" value="1"/>
</dbReference>
<keyword evidence="2" id="KW-1185">Reference proteome</keyword>
<gene>
    <name evidence="1" type="ORF">IMCC12053_2862</name>
</gene>
<reference evidence="1 2" key="1">
    <citation type="submission" date="2015-05" db="EMBL/GenBank/DDBJ databases">
        <authorList>
            <person name="Wang D.B."/>
            <person name="Wang M."/>
        </authorList>
    </citation>
    <scope>NUCLEOTIDE SEQUENCE [LARGE SCALE GENOMIC DNA]</scope>
    <source>
        <strain evidence="1 2">IMCC 12053</strain>
    </source>
</reference>
<dbReference type="Pfam" id="PF00106">
    <property type="entry name" value="adh_short"/>
    <property type="match status" value="1"/>
</dbReference>
<sequence>MTSLIIGASGGIGAALAARLEAQGDAVTRLSRAAGDFDFSQPDSVGDALAALSGPFDRVIVATGKLDGAGHPPEKSLKALTAAALADQFAVNTIGPALILRELPRLLSRSKPAHVAVLTARVGSIGDNKVGGWYAYRAAKAATNQIVHTAAIELARTHKQACLISYHPGTVATKFTAHYQASHPTVSPDEAAQNLLGVLAGLSVNQSGGFYDWRGDEVAW</sequence>
<dbReference type="KEGG" id="cmar:IMCC12053_2862"/>